<dbReference type="Pfam" id="PF06626">
    <property type="entry name" value="DUF1152"/>
    <property type="match status" value="1"/>
</dbReference>
<accession>A0ABV2XKQ8</accession>
<gene>
    <name evidence="1" type="ORF">ABZ507_31960</name>
</gene>
<dbReference type="RefSeq" id="WP_357807905.1">
    <property type="nucleotide sequence ID" value="NZ_JBEYBM010000020.1"/>
</dbReference>
<dbReference type="Proteomes" id="UP001550535">
    <property type="component" value="Unassembled WGS sequence"/>
</dbReference>
<evidence type="ECO:0000313" key="2">
    <source>
        <dbReference type="Proteomes" id="UP001550535"/>
    </source>
</evidence>
<keyword evidence="2" id="KW-1185">Reference proteome</keyword>
<proteinExistence type="predicted"/>
<sequence length="321" mass="34807">MSAPTLFDTSILHRLHDCERILIAGAGGGHDLLSGLPIAFALQERHKTVFLANLTFTPVHRTTAQPVAPGLFETDADTIGPPGYFPEKHLAVWLRDHGYPDRVFLIRKGGPADIRAAYGWLARELRLDAVVLVDGGTDLLMTGDEAGLGTPVEDITSLLAAHALDLPVKLATCVGFGNDTYHGVCHAHFLENVAALTKLGAYHGVFALTPGITAVDAWLDAVDWVQQHTPGRESILCASTTDAARGEFGNHHSLARTRAKGTELFINPLMSMVWGFDLDAVADRVLYRHDIAHATTPFEVAAAIEAFRDHTPLRPRRTIPV</sequence>
<name>A0ABV2XKQ8_9NOCA</name>
<organism evidence="1 2">
    <name type="scientific">Nocardia niwae</name>
    <dbReference type="NCBI Taxonomy" id="626084"/>
    <lineage>
        <taxon>Bacteria</taxon>
        <taxon>Bacillati</taxon>
        <taxon>Actinomycetota</taxon>
        <taxon>Actinomycetes</taxon>
        <taxon>Mycobacteriales</taxon>
        <taxon>Nocardiaceae</taxon>
        <taxon>Nocardia</taxon>
    </lineage>
</organism>
<dbReference type="EMBL" id="JBEYBR010000142">
    <property type="protein sequence ID" value="MEU2126434.1"/>
    <property type="molecule type" value="Genomic_DNA"/>
</dbReference>
<dbReference type="InterPro" id="IPR010581">
    <property type="entry name" value="DUF1152"/>
</dbReference>
<comment type="caution">
    <text evidence="1">The sequence shown here is derived from an EMBL/GenBank/DDBJ whole genome shotgun (WGS) entry which is preliminary data.</text>
</comment>
<protein>
    <submittedName>
        <fullName evidence="1">DUF1152 domain-containing protein</fullName>
    </submittedName>
</protein>
<reference evidence="1 2" key="1">
    <citation type="submission" date="2024-06" db="EMBL/GenBank/DDBJ databases">
        <title>The Natural Products Discovery Center: Release of the First 8490 Sequenced Strains for Exploring Actinobacteria Biosynthetic Diversity.</title>
        <authorList>
            <person name="Kalkreuter E."/>
            <person name="Kautsar S.A."/>
            <person name="Yang D."/>
            <person name="Bader C.D."/>
            <person name="Teijaro C.N."/>
            <person name="Fluegel L."/>
            <person name="Davis C.M."/>
            <person name="Simpson J.R."/>
            <person name="Lauterbach L."/>
            <person name="Steele A.D."/>
            <person name="Gui C."/>
            <person name="Meng S."/>
            <person name="Li G."/>
            <person name="Viehrig K."/>
            <person name="Ye F."/>
            <person name="Su P."/>
            <person name="Kiefer A.F."/>
            <person name="Nichols A."/>
            <person name="Cepeda A.J."/>
            <person name="Yan W."/>
            <person name="Fan B."/>
            <person name="Jiang Y."/>
            <person name="Adhikari A."/>
            <person name="Zheng C.-J."/>
            <person name="Schuster L."/>
            <person name="Cowan T.M."/>
            <person name="Smanski M.J."/>
            <person name="Chevrette M.G."/>
            <person name="De Carvalho L.P.S."/>
            <person name="Shen B."/>
        </authorList>
    </citation>
    <scope>NUCLEOTIDE SEQUENCE [LARGE SCALE GENOMIC DNA]</scope>
    <source>
        <strain evidence="1 2">NPDC019434</strain>
    </source>
</reference>
<evidence type="ECO:0000313" key="1">
    <source>
        <dbReference type="EMBL" id="MEU2126434.1"/>
    </source>
</evidence>